<name>A0A517YGB3_9BACT</name>
<dbReference type="SUPFAM" id="SSF51735">
    <property type="entry name" value="NAD(P)-binding Rossmann-fold domains"/>
    <property type="match status" value="1"/>
</dbReference>
<evidence type="ECO:0000256" key="2">
    <source>
        <dbReference type="ARBA" id="ARBA00023002"/>
    </source>
</evidence>
<evidence type="ECO:0000259" key="6">
    <source>
        <dbReference type="Pfam" id="PF02826"/>
    </source>
</evidence>
<dbReference type="PROSITE" id="PS00671">
    <property type="entry name" value="D_2_HYDROXYACID_DH_3"/>
    <property type="match status" value="1"/>
</dbReference>
<keyword evidence="8" id="KW-1185">Reference proteome</keyword>
<evidence type="ECO:0000256" key="4">
    <source>
        <dbReference type="RuleBase" id="RU003719"/>
    </source>
</evidence>
<reference evidence="7 8" key="1">
    <citation type="submission" date="2019-02" db="EMBL/GenBank/DDBJ databases">
        <title>Deep-cultivation of Planctomycetes and their phenomic and genomic characterization uncovers novel biology.</title>
        <authorList>
            <person name="Wiegand S."/>
            <person name="Jogler M."/>
            <person name="Boedeker C."/>
            <person name="Pinto D."/>
            <person name="Vollmers J."/>
            <person name="Rivas-Marin E."/>
            <person name="Kohn T."/>
            <person name="Peeters S.H."/>
            <person name="Heuer A."/>
            <person name="Rast P."/>
            <person name="Oberbeckmann S."/>
            <person name="Bunk B."/>
            <person name="Jeske O."/>
            <person name="Meyerdierks A."/>
            <person name="Storesund J.E."/>
            <person name="Kallscheuer N."/>
            <person name="Luecker S."/>
            <person name="Lage O.M."/>
            <person name="Pohl T."/>
            <person name="Merkel B.J."/>
            <person name="Hornburger P."/>
            <person name="Mueller R.-W."/>
            <person name="Bruemmer F."/>
            <person name="Labrenz M."/>
            <person name="Spormann A.M."/>
            <person name="Op den Camp H."/>
            <person name="Overmann J."/>
            <person name="Amann R."/>
            <person name="Jetten M.S.M."/>
            <person name="Mascher T."/>
            <person name="Medema M.H."/>
            <person name="Devos D.P."/>
            <person name="Kaster A.-K."/>
            <person name="Ovreas L."/>
            <person name="Rohde M."/>
            <person name="Galperin M.Y."/>
            <person name="Jogler C."/>
        </authorList>
    </citation>
    <scope>NUCLEOTIDE SEQUENCE [LARGE SCALE GENOMIC DNA]</scope>
    <source>
        <strain evidence="7 8">ETA_A8</strain>
    </source>
</reference>
<dbReference type="Pfam" id="PF02826">
    <property type="entry name" value="2-Hacid_dh_C"/>
    <property type="match status" value="1"/>
</dbReference>
<dbReference type="GO" id="GO:0051287">
    <property type="term" value="F:NAD binding"/>
    <property type="evidence" value="ECO:0007669"/>
    <property type="project" value="InterPro"/>
</dbReference>
<feature type="domain" description="D-isomer specific 2-hydroxyacid dehydrogenase NAD-binding" evidence="6">
    <location>
        <begin position="111"/>
        <end position="299"/>
    </location>
</feature>
<dbReference type="InterPro" id="IPR029753">
    <property type="entry name" value="D-isomer_DH_CS"/>
</dbReference>
<protein>
    <submittedName>
        <fullName evidence="7">D-lactate dehydrogenase</fullName>
        <ecNumber evidence="7">1.1.1.28</ecNumber>
    </submittedName>
</protein>
<dbReference type="GO" id="GO:0008720">
    <property type="term" value="F:D-lactate dehydrogenase (NAD+) activity"/>
    <property type="evidence" value="ECO:0007669"/>
    <property type="project" value="UniProtKB-EC"/>
</dbReference>
<dbReference type="InterPro" id="IPR006140">
    <property type="entry name" value="D-isomer_DH_NAD-bd"/>
</dbReference>
<gene>
    <name evidence="7" type="primary">ldhA</name>
    <name evidence="7" type="ORF">ETAA8_43750</name>
</gene>
<dbReference type="AlphaFoldDB" id="A0A517YGB3"/>
<dbReference type="Proteomes" id="UP000315017">
    <property type="component" value="Chromosome"/>
</dbReference>
<evidence type="ECO:0000256" key="3">
    <source>
        <dbReference type="ARBA" id="ARBA00023027"/>
    </source>
</evidence>
<dbReference type="OrthoDB" id="277029at2"/>
<evidence type="ECO:0000313" key="7">
    <source>
        <dbReference type="EMBL" id="QDU29268.1"/>
    </source>
</evidence>
<dbReference type="KEGG" id="aagg:ETAA8_43750"/>
<dbReference type="InterPro" id="IPR029752">
    <property type="entry name" value="D-isomer_DH_CS1"/>
</dbReference>
<keyword evidence="3" id="KW-0520">NAD</keyword>
<dbReference type="PANTHER" id="PTHR43026:SF1">
    <property type="entry name" value="2-HYDROXYACID DEHYDROGENASE HOMOLOG 1-RELATED"/>
    <property type="match status" value="1"/>
</dbReference>
<dbReference type="Gene3D" id="3.40.50.720">
    <property type="entry name" value="NAD(P)-binding Rossmann-like Domain"/>
    <property type="match status" value="2"/>
</dbReference>
<dbReference type="SUPFAM" id="SSF52283">
    <property type="entry name" value="Formate/glycerate dehydrogenase catalytic domain-like"/>
    <property type="match status" value="1"/>
</dbReference>
<dbReference type="CDD" id="cd12183">
    <property type="entry name" value="LDH_like_2"/>
    <property type="match status" value="1"/>
</dbReference>
<feature type="domain" description="D-isomer specific 2-hydroxyacid dehydrogenase catalytic" evidence="5">
    <location>
        <begin position="5"/>
        <end position="320"/>
    </location>
</feature>
<dbReference type="PANTHER" id="PTHR43026">
    <property type="entry name" value="2-HYDROXYACID DEHYDROGENASE HOMOLOG 1-RELATED"/>
    <property type="match status" value="1"/>
</dbReference>
<dbReference type="EC" id="1.1.1.28" evidence="7"/>
<dbReference type="InterPro" id="IPR036291">
    <property type="entry name" value="NAD(P)-bd_dom_sf"/>
</dbReference>
<sequence>MIETAVYDTKPYDREYLARTAGAERISWRFHDLRLNAETAHDASGAQAVCVFVNDQADRACLKELSALDVKLIALRCAGHNNVDLVAAREFSLVVVRVPAYSPHAVAEHTFGLLLTLNRKIHRAYNRVRELNFSLSGLVGFDIRGKTVGIIGTGKIGRIAAQIFRGFEANVIAHDPFPESDWAKAHGIHYTDLDTLLAASDILSLHLPLSPDTLHLLNAQTIARTKPGVFIVNTSRGKLIDITALIAALKSGHIGGVALDVYEEEEGIFFQDLSGQVLLDDELSHLLVFPNVLITAHQAFLTQEALSEIARVTTEDIITLGTREPFLAGTTL</sequence>
<dbReference type="EMBL" id="CP036274">
    <property type="protein sequence ID" value="QDU29268.1"/>
    <property type="molecule type" value="Genomic_DNA"/>
</dbReference>
<accession>A0A517YGB3</accession>
<dbReference type="PROSITE" id="PS00065">
    <property type="entry name" value="D_2_HYDROXYACID_DH_1"/>
    <property type="match status" value="1"/>
</dbReference>
<dbReference type="PROSITE" id="PS00670">
    <property type="entry name" value="D_2_HYDROXYACID_DH_2"/>
    <property type="match status" value="1"/>
</dbReference>
<organism evidence="7 8">
    <name type="scientific">Anatilimnocola aggregata</name>
    <dbReference type="NCBI Taxonomy" id="2528021"/>
    <lineage>
        <taxon>Bacteria</taxon>
        <taxon>Pseudomonadati</taxon>
        <taxon>Planctomycetota</taxon>
        <taxon>Planctomycetia</taxon>
        <taxon>Pirellulales</taxon>
        <taxon>Pirellulaceae</taxon>
        <taxon>Anatilimnocola</taxon>
    </lineage>
</organism>
<keyword evidence="2 4" id="KW-0560">Oxidoreductase</keyword>
<evidence type="ECO:0000313" key="8">
    <source>
        <dbReference type="Proteomes" id="UP000315017"/>
    </source>
</evidence>
<proteinExistence type="inferred from homology"/>
<dbReference type="RefSeq" id="WP_145092847.1">
    <property type="nucleotide sequence ID" value="NZ_CP036274.1"/>
</dbReference>
<evidence type="ECO:0000259" key="5">
    <source>
        <dbReference type="Pfam" id="PF00389"/>
    </source>
</evidence>
<dbReference type="InterPro" id="IPR058205">
    <property type="entry name" value="D-LDH-like"/>
</dbReference>
<evidence type="ECO:0000256" key="1">
    <source>
        <dbReference type="ARBA" id="ARBA00005854"/>
    </source>
</evidence>
<comment type="similarity">
    <text evidence="1 4">Belongs to the D-isomer specific 2-hydroxyacid dehydrogenase family.</text>
</comment>
<dbReference type="InterPro" id="IPR006139">
    <property type="entry name" value="D-isomer_2_OHA_DH_cat_dom"/>
</dbReference>
<dbReference type="Pfam" id="PF00389">
    <property type="entry name" value="2-Hacid_dh"/>
    <property type="match status" value="1"/>
</dbReference>